<evidence type="ECO:0000256" key="9">
    <source>
        <dbReference type="ARBA" id="ARBA00093769"/>
    </source>
</evidence>
<keyword evidence="5" id="KW-0963">Cytoplasm</keyword>
<dbReference type="RefSeq" id="WP_196147897.1">
    <property type="nucleotide sequence ID" value="NZ_JADMLG010000002.1"/>
</dbReference>
<keyword evidence="4" id="KW-1003">Cell membrane</keyword>
<proteinExistence type="inferred from homology"/>
<evidence type="ECO:0000256" key="7">
    <source>
        <dbReference type="ARBA" id="ARBA00023118"/>
    </source>
</evidence>
<keyword evidence="3" id="KW-1134">Transmembrane beta strand</keyword>
<evidence type="ECO:0000256" key="3">
    <source>
        <dbReference type="ARBA" id="ARBA00022452"/>
    </source>
</evidence>
<keyword evidence="13" id="KW-1185">Reference proteome</keyword>
<evidence type="ECO:0000256" key="6">
    <source>
        <dbReference type="ARBA" id="ARBA00022692"/>
    </source>
</evidence>
<accession>A0A931I865</accession>
<evidence type="ECO:0000256" key="11">
    <source>
        <dbReference type="ARBA" id="ARBA00093802"/>
    </source>
</evidence>
<reference evidence="12" key="1">
    <citation type="submission" date="2020-11" db="EMBL/GenBank/DDBJ databases">
        <title>Nocardia NEAU-351.nov., a novel actinomycete isolated from the cow dung.</title>
        <authorList>
            <person name="Zhang X."/>
        </authorList>
    </citation>
    <scope>NUCLEOTIDE SEQUENCE</scope>
    <source>
        <strain evidence="12">NEAU-351</strain>
    </source>
</reference>
<comment type="subcellular location">
    <subcellularLocation>
        <location evidence="2">Cell membrane</location>
        <topology evidence="2">Multi-pass membrane protein</topology>
    </subcellularLocation>
    <subcellularLocation>
        <location evidence="1">Cytoplasm</location>
    </subcellularLocation>
</comment>
<comment type="caution">
    <text evidence="12">The sequence shown here is derived from an EMBL/GenBank/DDBJ whole genome shotgun (WGS) entry which is preliminary data.</text>
</comment>
<evidence type="ECO:0000256" key="2">
    <source>
        <dbReference type="ARBA" id="ARBA00004651"/>
    </source>
</evidence>
<keyword evidence="6" id="KW-0812">Transmembrane</keyword>
<keyword evidence="8" id="KW-0472">Membrane</keyword>
<evidence type="ECO:0000256" key="5">
    <source>
        <dbReference type="ARBA" id="ARBA00022490"/>
    </source>
</evidence>
<protein>
    <recommendedName>
        <fullName evidence="10">Gasdermin bGSDM</fullName>
    </recommendedName>
    <alternativeName>
        <fullName evidence="11">Bacterial gasdermin</fullName>
    </alternativeName>
</protein>
<dbReference type="Pfam" id="PF26164">
    <property type="entry name" value="Bact_GSDM"/>
    <property type="match status" value="1"/>
</dbReference>
<dbReference type="AlphaFoldDB" id="A0A931I865"/>
<evidence type="ECO:0000256" key="10">
    <source>
        <dbReference type="ARBA" id="ARBA00093798"/>
    </source>
</evidence>
<evidence type="ECO:0000313" key="13">
    <source>
        <dbReference type="Proteomes" id="UP000655751"/>
    </source>
</evidence>
<dbReference type="Proteomes" id="UP000655751">
    <property type="component" value="Unassembled WGS sequence"/>
</dbReference>
<dbReference type="InterPro" id="IPR058978">
    <property type="entry name" value="GSDM_bact-type"/>
</dbReference>
<name>A0A931I865_9NOCA</name>
<keyword evidence="7" id="KW-0051">Antiviral defense</keyword>
<evidence type="ECO:0000256" key="4">
    <source>
        <dbReference type="ARBA" id="ARBA00022475"/>
    </source>
</evidence>
<evidence type="ECO:0000256" key="8">
    <source>
        <dbReference type="ARBA" id="ARBA00023136"/>
    </source>
</evidence>
<gene>
    <name evidence="12" type="ORF">IT779_04410</name>
</gene>
<evidence type="ECO:0000256" key="1">
    <source>
        <dbReference type="ARBA" id="ARBA00004496"/>
    </source>
</evidence>
<organism evidence="12 13">
    <name type="scientific">Nocardia bovistercoris</name>
    <dbReference type="NCBI Taxonomy" id="2785916"/>
    <lineage>
        <taxon>Bacteria</taxon>
        <taxon>Bacillati</taxon>
        <taxon>Actinomycetota</taxon>
        <taxon>Actinomycetes</taxon>
        <taxon>Mycobacteriales</taxon>
        <taxon>Nocardiaceae</taxon>
        <taxon>Nocardia</taxon>
    </lineage>
</organism>
<sequence>MPDALVATLNRAGYQPIFLAQTGLTPPELYNLASKNRKPRLVRRGPLTHYLPHRQFTPIRSALPDISNQRSTGKTISGSAEFLSRCLTCIGFASPPTLDMRFANNGRIAFSLGGVFSLRIDPADIDHALTDLDLGAIPEDYVTRGFLHIAYEYAFATSLIMQTDGQREFDMHAASDLPELATLNGRFSMNRLSHNRISFEANSDTDLPAFAYRAGRLTRDTRWRFYPQETYRSELEMPPQPYVLRRGVVLDAETSA</sequence>
<evidence type="ECO:0000313" key="12">
    <source>
        <dbReference type="EMBL" id="MBH0775532.1"/>
    </source>
</evidence>
<comment type="similarity">
    <text evidence="9">Belongs to the bacterial gasdermin family.</text>
</comment>
<dbReference type="EMBL" id="JADMLG010000002">
    <property type="protein sequence ID" value="MBH0775532.1"/>
    <property type="molecule type" value="Genomic_DNA"/>
</dbReference>